<dbReference type="EMBL" id="BPLR01021502">
    <property type="protein sequence ID" value="GIX90545.1"/>
    <property type="molecule type" value="Genomic_DNA"/>
</dbReference>
<protein>
    <recommendedName>
        <fullName evidence="4">Maturase K</fullName>
    </recommendedName>
</protein>
<gene>
    <name evidence="2" type="ORF">CEXT_457861</name>
</gene>
<evidence type="ECO:0000256" key="1">
    <source>
        <dbReference type="SAM" id="MobiDB-lite"/>
    </source>
</evidence>
<organism evidence="2 3">
    <name type="scientific">Caerostris extrusa</name>
    <name type="common">Bark spider</name>
    <name type="synonym">Caerostris bankana</name>
    <dbReference type="NCBI Taxonomy" id="172846"/>
    <lineage>
        <taxon>Eukaryota</taxon>
        <taxon>Metazoa</taxon>
        <taxon>Ecdysozoa</taxon>
        <taxon>Arthropoda</taxon>
        <taxon>Chelicerata</taxon>
        <taxon>Arachnida</taxon>
        <taxon>Araneae</taxon>
        <taxon>Araneomorphae</taxon>
        <taxon>Entelegynae</taxon>
        <taxon>Araneoidea</taxon>
        <taxon>Araneidae</taxon>
        <taxon>Caerostris</taxon>
    </lineage>
</organism>
<name>A0AAV4P3I4_CAEEX</name>
<accession>A0AAV4P3I4</accession>
<evidence type="ECO:0000313" key="3">
    <source>
        <dbReference type="Proteomes" id="UP001054945"/>
    </source>
</evidence>
<dbReference type="AlphaFoldDB" id="A0AAV4P3I4"/>
<feature type="region of interest" description="Disordered" evidence="1">
    <location>
        <begin position="1"/>
        <end position="36"/>
    </location>
</feature>
<sequence length="143" mass="16601">MLAHHSNETRCTPKLPSVHKERKEKEEKSPASRKSEFMRDCDPCLVSSRQKWFSFLENLYYHSVAMEGEFLSVILPETGTTFLREKFSNKEQKGSIPVPFGSCSKSRGYCLPQTGGICFQGLEEDIFFVSWRVSFWKKLFKQC</sequence>
<proteinExistence type="predicted"/>
<keyword evidence="3" id="KW-1185">Reference proteome</keyword>
<reference evidence="2 3" key="1">
    <citation type="submission" date="2021-06" db="EMBL/GenBank/DDBJ databases">
        <title>Caerostris extrusa draft genome.</title>
        <authorList>
            <person name="Kono N."/>
            <person name="Arakawa K."/>
        </authorList>
    </citation>
    <scope>NUCLEOTIDE SEQUENCE [LARGE SCALE GENOMIC DNA]</scope>
</reference>
<feature type="compositionally biased region" description="Basic and acidic residues" evidence="1">
    <location>
        <begin position="18"/>
        <end position="36"/>
    </location>
</feature>
<evidence type="ECO:0000313" key="2">
    <source>
        <dbReference type="EMBL" id="GIX90545.1"/>
    </source>
</evidence>
<dbReference type="Proteomes" id="UP001054945">
    <property type="component" value="Unassembled WGS sequence"/>
</dbReference>
<comment type="caution">
    <text evidence="2">The sequence shown here is derived from an EMBL/GenBank/DDBJ whole genome shotgun (WGS) entry which is preliminary data.</text>
</comment>
<evidence type="ECO:0008006" key="4">
    <source>
        <dbReference type="Google" id="ProtNLM"/>
    </source>
</evidence>